<keyword evidence="4" id="KW-1185">Reference proteome</keyword>
<feature type="region of interest" description="Disordered" evidence="2">
    <location>
        <begin position="1"/>
        <end position="173"/>
    </location>
</feature>
<feature type="region of interest" description="Disordered" evidence="2">
    <location>
        <begin position="368"/>
        <end position="488"/>
    </location>
</feature>
<name>A0A1Y1I9V4_KLENI</name>
<feature type="compositionally biased region" description="Basic and acidic residues" evidence="2">
    <location>
        <begin position="599"/>
        <end position="625"/>
    </location>
</feature>
<feature type="compositionally biased region" description="Basic and acidic residues" evidence="2">
    <location>
        <begin position="244"/>
        <end position="256"/>
    </location>
</feature>
<feature type="compositionally biased region" description="Low complexity" evidence="2">
    <location>
        <begin position="55"/>
        <end position="74"/>
    </location>
</feature>
<feature type="region of interest" description="Disordered" evidence="2">
    <location>
        <begin position="244"/>
        <end position="342"/>
    </location>
</feature>
<dbReference type="OMA" id="NFDEHAN"/>
<accession>A0A1Y1I9V4</accession>
<evidence type="ECO:0000313" key="3">
    <source>
        <dbReference type="EMBL" id="GAQ87343.1"/>
    </source>
</evidence>
<dbReference type="Proteomes" id="UP000054558">
    <property type="component" value="Unassembled WGS sequence"/>
</dbReference>
<feature type="compositionally biased region" description="Basic and acidic residues" evidence="2">
    <location>
        <begin position="285"/>
        <end position="300"/>
    </location>
</feature>
<feature type="compositionally biased region" description="Basic and acidic residues" evidence="2">
    <location>
        <begin position="970"/>
        <end position="980"/>
    </location>
</feature>
<feature type="compositionally biased region" description="Gly residues" evidence="2">
    <location>
        <begin position="307"/>
        <end position="319"/>
    </location>
</feature>
<feature type="compositionally biased region" description="Basic and acidic residues" evidence="2">
    <location>
        <begin position="793"/>
        <end position="808"/>
    </location>
</feature>
<keyword evidence="1" id="KW-0175">Coiled coil</keyword>
<sequence length="1018" mass="110486">MSGVQTIFFLRPRRETRSQTPGGATPEGPPTPGGDRTPRAEALDGNLASTPGKETSSVMSSAHVSSTTSAGASTEHVAHSIATPPTKASVQSTAAGGARLAQTQQAARLGSVTDLPGSVNVAPMTSRSERVQRQMQCGRVERSSRSRASFAESDRPPAFEGKTHPPRGGEPHGLVAELFAASRVELAQLWNPFGTGWAARKRLEKQLRRAAEELREEVGRREEAERELERLAWGVASRGERFDVDIGERVGEEERGGQSTGESTGGFGDGIVQDRNDDPWAGLVEEVRDFGGQEAKRNEEETSAEGAGSGEGLGGGLGEGLARDGFGRRSASWAKTTLAAAEEERATVLQELRTVQKQYRLSLSGGMREGAQLDEQRELQAAANSEEASGSASVTEDPIGEPTSTVDKRAGDQHGATIPPEQSVDSRQVASSDLAAQSVPPTQKGGELSPRAKGVNGGKRKQLRRKGVLINPEGKIPASVNLREPEQKHETEAAVEGLPAHLDLFRKEGETFVEQIRRQLAEETFRREEAERRLSQSESAVQERENRVEELERKLKEAETEEEGAKLTELEAELEAREKRLAASGEERDRQLTTAAAELEEKERRLVDQLKEKEKESEEKERGLRIQFEEKENDLRTEFATKETGLRAQFKEKERALDSQFEEKEKDLQSQLEEKERWLQETIAQLGQLEGRLQAANAQMGQLERDTEEEIETKVAAAFTLIESFKAEKAMLERAVEEADARAHAAARARERAEERAAAAEDSLVETKRELIEMRGKMSAWLERSEAQANEIRAAERTVTETLTERARAPPKKANRKGRKGSGADRGPPKGLSLEIPDGGGVAGGPISGRRARRPFESPLQSPRAGSVAQTPQGVWVAKSPRPGSEAQNPWVGLDAQNPRAISDAPSPRAVPDAPHPRAVSDAQSPRPGVADARTPGKFSVVHAPWAESDAHGLRTLLSAQTPRTGSDAKSPRTHSDAKSPRSYSDATSAAGGSAWDPAQSPVLKKWPIQGGGSEEIK</sequence>
<evidence type="ECO:0000313" key="4">
    <source>
        <dbReference type="Proteomes" id="UP000054558"/>
    </source>
</evidence>
<feature type="compositionally biased region" description="Basic residues" evidence="2">
    <location>
        <begin position="809"/>
        <end position="820"/>
    </location>
</feature>
<evidence type="ECO:0000256" key="2">
    <source>
        <dbReference type="SAM" id="MobiDB-lite"/>
    </source>
</evidence>
<feature type="compositionally biased region" description="Basic residues" evidence="2">
    <location>
        <begin position="458"/>
        <end position="467"/>
    </location>
</feature>
<feature type="coiled-coil region" evidence="1">
    <location>
        <begin position="200"/>
        <end position="231"/>
    </location>
</feature>
<dbReference type="AlphaFoldDB" id="A0A1Y1I9V4"/>
<protein>
    <submittedName>
        <fullName evidence="3">Uncharacterized protein</fullName>
    </submittedName>
</protein>
<feature type="compositionally biased region" description="Low complexity" evidence="2">
    <location>
        <begin position="93"/>
        <end position="110"/>
    </location>
</feature>
<feature type="region of interest" description="Disordered" evidence="2">
    <location>
        <begin position="784"/>
        <end position="1018"/>
    </location>
</feature>
<feature type="compositionally biased region" description="Polar residues" evidence="2">
    <location>
        <begin position="423"/>
        <end position="441"/>
    </location>
</feature>
<organism evidence="3 4">
    <name type="scientific">Klebsormidium nitens</name>
    <name type="common">Green alga</name>
    <name type="synonym">Ulothrix nitens</name>
    <dbReference type="NCBI Taxonomy" id="105231"/>
    <lineage>
        <taxon>Eukaryota</taxon>
        <taxon>Viridiplantae</taxon>
        <taxon>Streptophyta</taxon>
        <taxon>Klebsormidiophyceae</taxon>
        <taxon>Klebsormidiales</taxon>
        <taxon>Klebsormidiaceae</taxon>
        <taxon>Klebsormidium</taxon>
    </lineage>
</organism>
<feature type="compositionally biased region" description="Basic and acidic residues" evidence="2">
    <location>
        <begin position="525"/>
        <end position="591"/>
    </location>
</feature>
<dbReference type="EMBL" id="DF237295">
    <property type="protein sequence ID" value="GAQ87343.1"/>
    <property type="molecule type" value="Genomic_DNA"/>
</dbReference>
<feature type="compositionally biased region" description="Basic and acidic residues" evidence="2">
    <location>
        <begin position="152"/>
        <end position="170"/>
    </location>
</feature>
<feature type="compositionally biased region" description="Low complexity" evidence="2">
    <location>
        <begin position="381"/>
        <end position="393"/>
    </location>
</feature>
<feature type="compositionally biased region" description="Gly residues" evidence="2">
    <location>
        <begin position="838"/>
        <end position="847"/>
    </location>
</feature>
<feature type="coiled-coil region" evidence="1">
    <location>
        <begin position="661"/>
        <end position="777"/>
    </location>
</feature>
<proteinExistence type="predicted"/>
<feature type="region of interest" description="Disordered" evidence="2">
    <location>
        <begin position="525"/>
        <end position="625"/>
    </location>
</feature>
<evidence type="ECO:0000256" key="1">
    <source>
        <dbReference type="SAM" id="Coils"/>
    </source>
</evidence>
<gene>
    <name evidence="3" type="ORF">KFL_003460125</name>
</gene>
<dbReference type="OrthoDB" id="6162929at2759"/>
<reference evidence="3 4" key="1">
    <citation type="journal article" date="2014" name="Nat. Commun.">
        <title>Klebsormidium flaccidum genome reveals primary factors for plant terrestrial adaptation.</title>
        <authorList>
            <person name="Hori K."/>
            <person name="Maruyama F."/>
            <person name="Fujisawa T."/>
            <person name="Togashi T."/>
            <person name="Yamamoto N."/>
            <person name="Seo M."/>
            <person name="Sato S."/>
            <person name="Yamada T."/>
            <person name="Mori H."/>
            <person name="Tajima N."/>
            <person name="Moriyama T."/>
            <person name="Ikeuchi M."/>
            <person name="Watanabe M."/>
            <person name="Wada H."/>
            <person name="Kobayashi K."/>
            <person name="Saito M."/>
            <person name="Masuda T."/>
            <person name="Sasaki-Sekimoto Y."/>
            <person name="Mashiguchi K."/>
            <person name="Awai K."/>
            <person name="Shimojima M."/>
            <person name="Masuda S."/>
            <person name="Iwai M."/>
            <person name="Nobusawa T."/>
            <person name="Narise T."/>
            <person name="Kondo S."/>
            <person name="Saito H."/>
            <person name="Sato R."/>
            <person name="Murakawa M."/>
            <person name="Ihara Y."/>
            <person name="Oshima-Yamada Y."/>
            <person name="Ohtaka K."/>
            <person name="Satoh M."/>
            <person name="Sonobe K."/>
            <person name="Ishii M."/>
            <person name="Ohtani R."/>
            <person name="Kanamori-Sato M."/>
            <person name="Honoki R."/>
            <person name="Miyazaki D."/>
            <person name="Mochizuki H."/>
            <person name="Umetsu J."/>
            <person name="Higashi K."/>
            <person name="Shibata D."/>
            <person name="Kamiya Y."/>
            <person name="Sato N."/>
            <person name="Nakamura Y."/>
            <person name="Tabata S."/>
            <person name="Ida S."/>
            <person name="Kurokawa K."/>
            <person name="Ohta H."/>
        </authorList>
    </citation>
    <scope>NUCLEOTIDE SEQUENCE [LARGE SCALE GENOMIC DNA]</scope>
    <source>
        <strain evidence="3 4">NIES-2285</strain>
    </source>
</reference>